<dbReference type="EMBL" id="MFAF01000063">
    <property type="protein sequence ID" value="OGD76807.1"/>
    <property type="molecule type" value="Genomic_DNA"/>
</dbReference>
<reference evidence="3 4" key="1">
    <citation type="journal article" date="2016" name="Nat. Commun.">
        <title>Thousands of microbial genomes shed light on interconnected biogeochemical processes in an aquifer system.</title>
        <authorList>
            <person name="Anantharaman K."/>
            <person name="Brown C.T."/>
            <person name="Hug L.A."/>
            <person name="Sharon I."/>
            <person name="Castelle C.J."/>
            <person name="Probst A.J."/>
            <person name="Thomas B.C."/>
            <person name="Singh A."/>
            <person name="Wilkins M.J."/>
            <person name="Karaoz U."/>
            <person name="Brodie E.L."/>
            <person name="Williams K.H."/>
            <person name="Hubbard S.S."/>
            <person name="Banfield J.F."/>
        </authorList>
    </citation>
    <scope>NUCLEOTIDE SEQUENCE [LARGE SCALE GENOMIC DNA]</scope>
</reference>
<dbReference type="AlphaFoldDB" id="A0A1F5FB16"/>
<dbReference type="SUPFAM" id="SSF55331">
    <property type="entry name" value="Tautomerase/MIF"/>
    <property type="match status" value="1"/>
</dbReference>
<evidence type="ECO:0000313" key="3">
    <source>
        <dbReference type="EMBL" id="OGD76807.1"/>
    </source>
</evidence>
<dbReference type="InterPro" id="IPR004370">
    <property type="entry name" value="4-OT-like_dom"/>
</dbReference>
<dbReference type="GO" id="GO:0016853">
    <property type="term" value="F:isomerase activity"/>
    <property type="evidence" value="ECO:0007669"/>
    <property type="project" value="UniProtKB-KW"/>
</dbReference>
<dbReference type="InterPro" id="IPR014347">
    <property type="entry name" value="Tautomerase/MIF_sf"/>
</dbReference>
<name>A0A1F5FB16_9BACT</name>
<organism evidence="3 4">
    <name type="scientific">Candidatus Coatesbacteria bacterium RBG_13_66_14</name>
    <dbReference type="NCBI Taxonomy" id="1817816"/>
    <lineage>
        <taxon>Bacteria</taxon>
        <taxon>Candidatus Coatesiibacteriota</taxon>
    </lineage>
</organism>
<dbReference type="STRING" id="1817816.A2Y64_06385"/>
<evidence type="ECO:0000256" key="1">
    <source>
        <dbReference type="ARBA" id="ARBA00023235"/>
    </source>
</evidence>
<comment type="caution">
    <text evidence="3">The sequence shown here is derived from an EMBL/GenBank/DDBJ whole genome shotgun (WGS) entry which is preliminary data.</text>
</comment>
<evidence type="ECO:0000313" key="4">
    <source>
        <dbReference type="Proteomes" id="UP000177187"/>
    </source>
</evidence>
<dbReference type="Gene3D" id="3.30.429.10">
    <property type="entry name" value="Macrophage Migration Inhibitory Factor"/>
    <property type="match status" value="1"/>
</dbReference>
<gene>
    <name evidence="3" type="ORF">A2Y64_06385</name>
</gene>
<accession>A0A1F5FB16</accession>
<feature type="domain" description="4-oxalocrotonate tautomerase-like" evidence="2">
    <location>
        <begin position="4"/>
        <end position="58"/>
    </location>
</feature>
<sequence length="69" mass="7681">MPNITVEGPALEIAKKRLLVKALYDAARAVYNIDNIIVTIHENPPENVGVMGELVVDRHKEAGELKKKF</sequence>
<proteinExistence type="predicted"/>
<dbReference type="Proteomes" id="UP000177187">
    <property type="component" value="Unassembled WGS sequence"/>
</dbReference>
<dbReference type="Pfam" id="PF01361">
    <property type="entry name" value="Tautomerase"/>
    <property type="match status" value="1"/>
</dbReference>
<protein>
    <recommendedName>
        <fullName evidence="2">4-oxalocrotonate tautomerase-like domain-containing protein</fullName>
    </recommendedName>
</protein>
<evidence type="ECO:0000259" key="2">
    <source>
        <dbReference type="Pfam" id="PF01361"/>
    </source>
</evidence>
<keyword evidence="1" id="KW-0413">Isomerase</keyword>